<gene>
    <name evidence="2" type="ORF">HJG63_008266</name>
</gene>
<sequence>MGHTQRSPGRGRGAPFCRAPPRTGAQPLGAVSSGLGFSPRCQRAPRLLAGAGVFPACLSPPAGSRLRGQAGFALISLGPQVFADFNELPLWLLRARCTRHGAAAASVVLRGLSPVGNRGANAGLHPVTQPRTGEVPPGVAFHAPTPRAPDVSQACFTNHVVLDGSQGSVNFTALKVLACF</sequence>
<dbReference type="Proteomes" id="UP000593571">
    <property type="component" value="Unassembled WGS sequence"/>
</dbReference>
<reference evidence="2 3" key="1">
    <citation type="journal article" date="2020" name="Nature">
        <title>Six reference-quality genomes reveal evolution of bat adaptations.</title>
        <authorList>
            <person name="Jebb D."/>
            <person name="Huang Z."/>
            <person name="Pippel M."/>
            <person name="Hughes G.M."/>
            <person name="Lavrichenko K."/>
            <person name="Devanna P."/>
            <person name="Winkler S."/>
            <person name="Jermiin L.S."/>
            <person name="Skirmuntt E.C."/>
            <person name="Katzourakis A."/>
            <person name="Burkitt-Gray L."/>
            <person name="Ray D.A."/>
            <person name="Sullivan K.A.M."/>
            <person name="Roscito J.G."/>
            <person name="Kirilenko B.M."/>
            <person name="Davalos L.M."/>
            <person name="Corthals A.P."/>
            <person name="Power M.L."/>
            <person name="Jones G."/>
            <person name="Ransome R.D."/>
            <person name="Dechmann D.K.N."/>
            <person name="Locatelli A.G."/>
            <person name="Puechmaille S.J."/>
            <person name="Fedrigo O."/>
            <person name="Jarvis E.D."/>
            <person name="Hiller M."/>
            <person name="Vernes S.C."/>
            <person name="Myers E.W."/>
            <person name="Teeling E.C."/>
        </authorList>
    </citation>
    <scope>NUCLEOTIDE SEQUENCE [LARGE SCALE GENOMIC DNA]</scope>
    <source>
        <strain evidence="2">MRouAeg1</strain>
        <tissue evidence="2">Muscle</tissue>
    </source>
</reference>
<accession>A0A7J8E9E5</accession>
<evidence type="ECO:0000256" key="1">
    <source>
        <dbReference type="SAM" id="MobiDB-lite"/>
    </source>
</evidence>
<evidence type="ECO:0000313" key="2">
    <source>
        <dbReference type="EMBL" id="KAF6431792.1"/>
    </source>
</evidence>
<evidence type="ECO:0000313" key="3">
    <source>
        <dbReference type="Proteomes" id="UP000593571"/>
    </source>
</evidence>
<feature type="region of interest" description="Disordered" evidence="1">
    <location>
        <begin position="1"/>
        <end position="22"/>
    </location>
</feature>
<comment type="caution">
    <text evidence="2">The sequence shown here is derived from an EMBL/GenBank/DDBJ whole genome shotgun (WGS) entry which is preliminary data.</text>
</comment>
<name>A0A7J8E9E5_ROUAE</name>
<keyword evidence="3" id="KW-1185">Reference proteome</keyword>
<proteinExistence type="predicted"/>
<protein>
    <submittedName>
        <fullName evidence="2">Uncharacterized protein</fullName>
    </submittedName>
</protein>
<dbReference type="AlphaFoldDB" id="A0A7J8E9E5"/>
<organism evidence="2 3">
    <name type="scientific">Rousettus aegyptiacus</name>
    <name type="common">Egyptian fruit bat</name>
    <name type="synonym">Pteropus aegyptiacus</name>
    <dbReference type="NCBI Taxonomy" id="9407"/>
    <lineage>
        <taxon>Eukaryota</taxon>
        <taxon>Metazoa</taxon>
        <taxon>Chordata</taxon>
        <taxon>Craniata</taxon>
        <taxon>Vertebrata</taxon>
        <taxon>Euteleostomi</taxon>
        <taxon>Mammalia</taxon>
        <taxon>Eutheria</taxon>
        <taxon>Laurasiatheria</taxon>
        <taxon>Chiroptera</taxon>
        <taxon>Yinpterochiroptera</taxon>
        <taxon>Pteropodoidea</taxon>
        <taxon>Pteropodidae</taxon>
        <taxon>Rousettinae</taxon>
        <taxon>Rousettus</taxon>
    </lineage>
</organism>
<dbReference type="EMBL" id="JACASE010000010">
    <property type="protein sequence ID" value="KAF6431792.1"/>
    <property type="molecule type" value="Genomic_DNA"/>
</dbReference>